<dbReference type="EMBL" id="BMHI01000003">
    <property type="protein sequence ID" value="GGB29985.1"/>
    <property type="molecule type" value="Genomic_DNA"/>
</dbReference>
<organism evidence="2 3">
    <name type="scientific">Flexivirga endophytica</name>
    <dbReference type="NCBI Taxonomy" id="1849103"/>
    <lineage>
        <taxon>Bacteria</taxon>
        <taxon>Bacillati</taxon>
        <taxon>Actinomycetota</taxon>
        <taxon>Actinomycetes</taxon>
        <taxon>Micrococcales</taxon>
        <taxon>Dermacoccaceae</taxon>
        <taxon>Flexivirga</taxon>
    </lineage>
</organism>
<sequence>MEDVAARRASQAQLYGEPLSAIIEGIGSSLGLTQGRIAKVLGLSAPMLSHLVSARRVKIGNPMAHTRLLQLRALAADVASGRLTVEQAETVLPQIAASNDSWTTSHALSDSAGAATPAEDADPPAETDPAAVVRSVQELFRGVAAAGDWLAAADAVEGEHPGIAEVLRTYGAARTSTAQEHWKRVLGD</sequence>
<reference evidence="2" key="1">
    <citation type="journal article" date="2014" name="Int. J. Syst. Evol. Microbiol.">
        <title>Complete genome sequence of Corynebacterium casei LMG S-19264T (=DSM 44701T), isolated from a smear-ripened cheese.</title>
        <authorList>
            <consortium name="US DOE Joint Genome Institute (JGI-PGF)"/>
            <person name="Walter F."/>
            <person name="Albersmeier A."/>
            <person name="Kalinowski J."/>
            <person name="Ruckert C."/>
        </authorList>
    </citation>
    <scope>NUCLEOTIDE SEQUENCE</scope>
    <source>
        <strain evidence="2">CGMCC 1.15085</strain>
    </source>
</reference>
<evidence type="ECO:0000313" key="2">
    <source>
        <dbReference type="EMBL" id="GGB29985.1"/>
    </source>
</evidence>
<evidence type="ECO:0000256" key="1">
    <source>
        <dbReference type="SAM" id="MobiDB-lite"/>
    </source>
</evidence>
<gene>
    <name evidence="2" type="ORF">GCM10011492_20490</name>
</gene>
<dbReference type="AlphaFoldDB" id="A0A916T387"/>
<dbReference type="RefSeq" id="WP_188836911.1">
    <property type="nucleotide sequence ID" value="NZ_BMHI01000003.1"/>
</dbReference>
<feature type="region of interest" description="Disordered" evidence="1">
    <location>
        <begin position="106"/>
        <end position="128"/>
    </location>
</feature>
<keyword evidence="2" id="KW-0238">DNA-binding</keyword>
<keyword evidence="3" id="KW-1185">Reference proteome</keyword>
<evidence type="ECO:0000313" key="3">
    <source>
        <dbReference type="Proteomes" id="UP000636793"/>
    </source>
</evidence>
<name>A0A916T387_9MICO</name>
<proteinExistence type="predicted"/>
<comment type="caution">
    <text evidence="2">The sequence shown here is derived from an EMBL/GenBank/DDBJ whole genome shotgun (WGS) entry which is preliminary data.</text>
</comment>
<accession>A0A916T387</accession>
<protein>
    <submittedName>
        <fullName evidence="2">DNA-binding protein</fullName>
    </submittedName>
</protein>
<reference evidence="2" key="2">
    <citation type="submission" date="2020-09" db="EMBL/GenBank/DDBJ databases">
        <authorList>
            <person name="Sun Q."/>
            <person name="Zhou Y."/>
        </authorList>
    </citation>
    <scope>NUCLEOTIDE SEQUENCE</scope>
    <source>
        <strain evidence="2">CGMCC 1.15085</strain>
    </source>
</reference>
<dbReference type="GO" id="GO:0003677">
    <property type="term" value="F:DNA binding"/>
    <property type="evidence" value="ECO:0007669"/>
    <property type="project" value="UniProtKB-KW"/>
</dbReference>
<dbReference type="Proteomes" id="UP000636793">
    <property type="component" value="Unassembled WGS sequence"/>
</dbReference>